<dbReference type="EMBL" id="BMVC01000004">
    <property type="protein sequence ID" value="GHC91598.1"/>
    <property type="molecule type" value="Genomic_DNA"/>
</dbReference>
<dbReference type="AlphaFoldDB" id="A0A918WX06"/>
<dbReference type="Pfam" id="PF13202">
    <property type="entry name" value="EF-hand_5"/>
    <property type="match status" value="1"/>
</dbReference>
<feature type="domain" description="EF-hand" evidence="1">
    <location>
        <begin position="143"/>
        <end position="178"/>
    </location>
</feature>
<organism evidence="2 3">
    <name type="scientific">Streptomyces finlayi</name>
    <dbReference type="NCBI Taxonomy" id="67296"/>
    <lineage>
        <taxon>Bacteria</taxon>
        <taxon>Bacillati</taxon>
        <taxon>Actinomycetota</taxon>
        <taxon>Actinomycetes</taxon>
        <taxon>Kitasatosporales</taxon>
        <taxon>Streptomycetaceae</taxon>
        <taxon>Streptomyces</taxon>
    </lineage>
</organism>
<dbReference type="Proteomes" id="UP000638353">
    <property type="component" value="Unassembled WGS sequence"/>
</dbReference>
<dbReference type="GO" id="GO:0005509">
    <property type="term" value="F:calcium ion binding"/>
    <property type="evidence" value="ECO:0007669"/>
    <property type="project" value="InterPro"/>
</dbReference>
<dbReference type="PROSITE" id="PS50222">
    <property type="entry name" value="EF_HAND_2"/>
    <property type="match status" value="2"/>
</dbReference>
<dbReference type="RefSeq" id="WP_189823779.1">
    <property type="nucleotide sequence ID" value="NZ_BMVC01000004.1"/>
</dbReference>
<dbReference type="InterPro" id="IPR011992">
    <property type="entry name" value="EF-hand-dom_pair"/>
</dbReference>
<dbReference type="SUPFAM" id="SSF47473">
    <property type="entry name" value="EF-hand"/>
    <property type="match status" value="1"/>
</dbReference>
<reference evidence="2" key="1">
    <citation type="journal article" date="2014" name="Int. J. Syst. Evol. Microbiol.">
        <title>Complete genome sequence of Corynebacterium casei LMG S-19264T (=DSM 44701T), isolated from a smear-ripened cheese.</title>
        <authorList>
            <consortium name="US DOE Joint Genome Institute (JGI-PGF)"/>
            <person name="Walter F."/>
            <person name="Albersmeier A."/>
            <person name="Kalinowski J."/>
            <person name="Ruckert C."/>
        </authorList>
    </citation>
    <scope>NUCLEOTIDE SEQUENCE</scope>
    <source>
        <strain evidence="2">JCM 4637</strain>
    </source>
</reference>
<evidence type="ECO:0000259" key="1">
    <source>
        <dbReference type="PROSITE" id="PS50222"/>
    </source>
</evidence>
<evidence type="ECO:0000313" key="3">
    <source>
        <dbReference type="Proteomes" id="UP000638353"/>
    </source>
</evidence>
<comment type="caution">
    <text evidence="2">The sequence shown here is derived from an EMBL/GenBank/DDBJ whole genome shotgun (WGS) entry which is preliminary data.</text>
</comment>
<proteinExistence type="predicted"/>
<evidence type="ECO:0000313" key="2">
    <source>
        <dbReference type="EMBL" id="GHC91598.1"/>
    </source>
</evidence>
<dbReference type="InterPro" id="IPR002048">
    <property type="entry name" value="EF_hand_dom"/>
</dbReference>
<accession>A0A918WX06</accession>
<dbReference type="Gene3D" id="1.10.238.10">
    <property type="entry name" value="EF-hand"/>
    <property type="match status" value="1"/>
</dbReference>
<feature type="domain" description="EF-hand" evidence="1">
    <location>
        <begin position="13"/>
        <end position="44"/>
    </location>
</feature>
<reference evidence="2" key="2">
    <citation type="submission" date="2020-09" db="EMBL/GenBank/DDBJ databases">
        <authorList>
            <person name="Sun Q."/>
            <person name="Ohkuma M."/>
        </authorList>
    </citation>
    <scope>NUCLEOTIDE SEQUENCE</scope>
    <source>
        <strain evidence="2">JCM 4637</strain>
    </source>
</reference>
<dbReference type="SMART" id="SM00054">
    <property type="entry name" value="EFh"/>
    <property type="match status" value="3"/>
</dbReference>
<dbReference type="PROSITE" id="PS00018">
    <property type="entry name" value="EF_HAND_1"/>
    <property type="match status" value="2"/>
</dbReference>
<sequence>MTVSADVDFLTYKIDRTFDMLDGDGDGLLTETDLCGLADGMAKALGEPSDAPKIVELRSAFSHFWHSELGRMSSDSSREGLTREDFCAGMRGRAVSQGPEAREEFLSNVGVMTHCWMDIGSQDGDGLVTQDEFVAMYHNGMGVPEGELVGTFAKLDVDGDGRLSRDDVRQATAEYYTSEDPEARGNWLFGPI</sequence>
<gene>
    <name evidence="2" type="ORF">GCM10010334_26780</name>
</gene>
<name>A0A918WX06_9ACTN</name>
<protein>
    <recommendedName>
        <fullName evidence="1">EF-hand domain-containing protein</fullName>
    </recommendedName>
</protein>
<dbReference type="InterPro" id="IPR018247">
    <property type="entry name" value="EF_Hand_1_Ca_BS"/>
</dbReference>